<accession>A0AAC9LI57</accession>
<dbReference type="KEGG" id="acad:UA74_23960"/>
<keyword evidence="3" id="KW-1185">Reference proteome</keyword>
<name>A0AAC9LI57_9PSEU</name>
<sequence>MRRHGGNAAEARRGSASGHGDRTWTCVVEVDGYGRRADDRVGGGTPCRTRHSGGRAPHRSEPGEPAVELRAQFA</sequence>
<feature type="region of interest" description="Disordered" evidence="1">
    <location>
        <begin position="35"/>
        <end position="74"/>
    </location>
</feature>
<dbReference type="AlphaFoldDB" id="A0AAC9LI57"/>
<feature type="region of interest" description="Disordered" evidence="1">
    <location>
        <begin position="1"/>
        <end position="21"/>
    </location>
</feature>
<evidence type="ECO:0000313" key="3">
    <source>
        <dbReference type="Proteomes" id="UP000185511"/>
    </source>
</evidence>
<dbReference type="Proteomes" id="UP000185511">
    <property type="component" value="Chromosome"/>
</dbReference>
<dbReference type="RefSeq" id="WP_075742281.1">
    <property type="nucleotide sequence ID" value="NZ_CP016076.1"/>
</dbReference>
<dbReference type="EMBL" id="CP016076">
    <property type="protein sequence ID" value="APU16810.1"/>
    <property type="molecule type" value="Genomic_DNA"/>
</dbReference>
<proteinExistence type="predicted"/>
<reference evidence="3" key="1">
    <citation type="submission" date="2016-06" db="EMBL/GenBank/DDBJ databases">
        <title>Complete genome sequence of Actinoalloteichus fjordicus DSM 46855 (=ADI127-17), type strain of the new species Actinoalloteichus fjordicus.</title>
        <authorList>
            <person name="Ruckert C."/>
            <person name="Nouioui I."/>
            <person name="Willmese J."/>
            <person name="van Wezel G."/>
            <person name="Klenk H.-P."/>
            <person name="Kalinowski J."/>
            <person name="Zotchev S.B."/>
        </authorList>
    </citation>
    <scope>NUCLEOTIDE SEQUENCE [LARGE SCALE GENOMIC DNA]</scope>
    <source>
        <strain evidence="3">ADI127-7</strain>
    </source>
</reference>
<protein>
    <submittedName>
        <fullName evidence="2">Uncharacterized protein</fullName>
    </submittedName>
</protein>
<gene>
    <name evidence="2" type="ORF">UA74_23960</name>
</gene>
<organism evidence="2 3">
    <name type="scientific">Actinoalloteichus fjordicus</name>
    <dbReference type="NCBI Taxonomy" id="1612552"/>
    <lineage>
        <taxon>Bacteria</taxon>
        <taxon>Bacillati</taxon>
        <taxon>Actinomycetota</taxon>
        <taxon>Actinomycetes</taxon>
        <taxon>Pseudonocardiales</taxon>
        <taxon>Pseudonocardiaceae</taxon>
        <taxon>Actinoalloteichus</taxon>
    </lineage>
</organism>
<feature type="compositionally biased region" description="Basic residues" evidence="1">
    <location>
        <begin position="48"/>
        <end position="57"/>
    </location>
</feature>
<evidence type="ECO:0000256" key="1">
    <source>
        <dbReference type="SAM" id="MobiDB-lite"/>
    </source>
</evidence>
<evidence type="ECO:0000313" key="2">
    <source>
        <dbReference type="EMBL" id="APU16810.1"/>
    </source>
</evidence>